<gene>
    <name evidence="1" type="ORF">LCGC14_3077190</name>
</gene>
<comment type="caution">
    <text evidence="1">The sequence shown here is derived from an EMBL/GenBank/DDBJ whole genome shotgun (WGS) entry which is preliminary data.</text>
</comment>
<reference evidence="1" key="1">
    <citation type="journal article" date="2015" name="Nature">
        <title>Complex archaea that bridge the gap between prokaryotes and eukaryotes.</title>
        <authorList>
            <person name="Spang A."/>
            <person name="Saw J.H."/>
            <person name="Jorgensen S.L."/>
            <person name="Zaremba-Niedzwiedzka K."/>
            <person name="Martijn J."/>
            <person name="Lind A.E."/>
            <person name="van Eijk R."/>
            <person name="Schleper C."/>
            <person name="Guy L."/>
            <person name="Ettema T.J."/>
        </authorList>
    </citation>
    <scope>NUCLEOTIDE SEQUENCE</scope>
</reference>
<dbReference type="AlphaFoldDB" id="A0A0F8X2U7"/>
<proteinExistence type="predicted"/>
<evidence type="ECO:0000313" key="1">
    <source>
        <dbReference type="EMBL" id="KKK55180.1"/>
    </source>
</evidence>
<organism evidence="1">
    <name type="scientific">marine sediment metagenome</name>
    <dbReference type="NCBI Taxonomy" id="412755"/>
    <lineage>
        <taxon>unclassified sequences</taxon>
        <taxon>metagenomes</taxon>
        <taxon>ecological metagenomes</taxon>
    </lineage>
</organism>
<protein>
    <submittedName>
        <fullName evidence="1">Uncharacterized protein</fullName>
    </submittedName>
</protein>
<accession>A0A0F8X2U7</accession>
<name>A0A0F8X2U7_9ZZZZ</name>
<feature type="non-terminal residue" evidence="1">
    <location>
        <position position="1"/>
    </location>
</feature>
<sequence length="48" mass="5597">GGLMRLGWRKGNGGMYIELTEEQFPMTPGQWEKMLEIFQIQIDRLPCP</sequence>
<dbReference type="EMBL" id="LAZR01065620">
    <property type="protein sequence ID" value="KKK55180.1"/>
    <property type="molecule type" value="Genomic_DNA"/>
</dbReference>